<dbReference type="GO" id="GO:0046540">
    <property type="term" value="C:U4/U6 x U5 tri-snRNP complex"/>
    <property type="evidence" value="ECO:0007669"/>
    <property type="project" value="InterPro"/>
</dbReference>
<dbReference type="InterPro" id="IPR027104">
    <property type="entry name" value="Prp3"/>
</dbReference>
<evidence type="ECO:0000256" key="1">
    <source>
        <dbReference type="ARBA" id="ARBA00004123"/>
    </source>
</evidence>
<dbReference type="Proteomes" id="UP000053758">
    <property type="component" value="Unassembled WGS sequence"/>
</dbReference>
<reference evidence="6" key="1">
    <citation type="journal article" date="2014" name="Genome Announc.">
        <title>Draft Genome Sequence of the Yeast Pseudozyma antarctica Type Strain JCM10317, a Producer of the Glycolipid Biosurfactants, Mannosylerythritol Lipids.</title>
        <authorList>
            <person name="Saika A."/>
            <person name="Koike H."/>
            <person name="Hori T."/>
            <person name="Fukuoka T."/>
            <person name="Sato S."/>
            <person name="Habe H."/>
            <person name="Kitamoto D."/>
            <person name="Morita T."/>
        </authorList>
    </citation>
    <scope>NUCLEOTIDE SEQUENCE [LARGE SCALE GENOMIC DNA]</scope>
    <source>
        <strain evidence="6">JCM 10317</strain>
    </source>
</reference>
<protein>
    <submittedName>
        <fullName evidence="5">PRP3-domain-containing protein</fullName>
    </submittedName>
</protein>
<dbReference type="Pfam" id="PF06544">
    <property type="entry name" value="Prp3_C"/>
    <property type="match status" value="1"/>
</dbReference>
<evidence type="ECO:0000256" key="4">
    <source>
        <dbReference type="ARBA" id="ARBA00023242"/>
    </source>
</evidence>
<accession>A0A081CNM9</accession>
<evidence type="ECO:0000256" key="2">
    <source>
        <dbReference type="ARBA" id="ARBA00022664"/>
    </source>
</evidence>
<evidence type="ECO:0000313" key="6">
    <source>
        <dbReference type="Proteomes" id="UP000053758"/>
    </source>
</evidence>
<dbReference type="GO" id="GO:0000398">
    <property type="term" value="P:mRNA splicing, via spliceosome"/>
    <property type="evidence" value="ECO:0007669"/>
    <property type="project" value="InterPro"/>
</dbReference>
<evidence type="ECO:0000256" key="3">
    <source>
        <dbReference type="ARBA" id="ARBA00023187"/>
    </source>
</evidence>
<keyword evidence="3" id="KW-0508">mRNA splicing</keyword>
<dbReference type="Pfam" id="PF08572">
    <property type="entry name" value="PRP3"/>
    <property type="match status" value="1"/>
</dbReference>
<keyword evidence="2" id="KW-0507">mRNA processing</keyword>
<keyword evidence="4" id="KW-0539">Nucleus</keyword>
<dbReference type="PANTHER" id="PTHR14212">
    <property type="entry name" value="U4/U6-ASSOCIATED RNA SPLICING FACTOR-RELATED"/>
    <property type="match status" value="1"/>
</dbReference>
<dbReference type="InterPro" id="IPR010541">
    <property type="entry name" value="Prp3_C"/>
</dbReference>
<organism evidence="5 6">
    <name type="scientific">Pseudozyma antarctica</name>
    <name type="common">Yeast</name>
    <name type="synonym">Candida antarctica</name>
    <dbReference type="NCBI Taxonomy" id="84753"/>
    <lineage>
        <taxon>Eukaryota</taxon>
        <taxon>Fungi</taxon>
        <taxon>Dikarya</taxon>
        <taxon>Basidiomycota</taxon>
        <taxon>Ustilaginomycotina</taxon>
        <taxon>Ustilaginomycetes</taxon>
        <taxon>Ustilaginales</taxon>
        <taxon>Ustilaginaceae</taxon>
        <taxon>Moesziomyces</taxon>
    </lineage>
</organism>
<dbReference type="AlphaFoldDB" id="A0A081CNM9"/>
<keyword evidence="6" id="KW-1185">Reference proteome</keyword>
<dbReference type="HOGENOM" id="CLU_015750_2_2_1"/>
<dbReference type="PANTHER" id="PTHR14212:SF0">
    <property type="entry name" value="U4_U6 SMALL NUCLEAR RIBONUCLEOPROTEIN PRP3"/>
    <property type="match status" value="1"/>
</dbReference>
<dbReference type="RefSeq" id="XP_014653523.1">
    <property type="nucleotide sequence ID" value="XM_014798037.1"/>
</dbReference>
<proteinExistence type="predicted"/>
<name>A0A081CNM9_PSEA2</name>
<comment type="subcellular location">
    <subcellularLocation>
        <location evidence="1">Nucleus</location>
    </subcellularLocation>
</comment>
<dbReference type="CDD" id="cd24162">
    <property type="entry name" value="Prp3_C"/>
    <property type="match status" value="1"/>
</dbReference>
<dbReference type="OrthoDB" id="10264544at2759"/>
<dbReference type="GeneID" id="26307323"/>
<evidence type="ECO:0000313" key="5">
    <source>
        <dbReference type="EMBL" id="GAK68275.1"/>
    </source>
</evidence>
<gene>
    <name evidence="5" type="ORF">PAN0_060d6516</name>
</gene>
<dbReference type="InterPro" id="IPR013881">
    <property type="entry name" value="Pre-mRNA_splic_Prp3_dom"/>
</dbReference>
<sequence length="592" mass="63940">MPPKRPIRNVFDDDDEEQHGPGATPPKKARAEANPAPATANGANSIQAQVAAAKARAQALMAAMQKKGSQPQSAPVPAPAPAPAPATTPAQAPAQAATRPASGSIQAQLEAARARVQAQVAALNSKTKPPAASTPTSRPAEDRAPGPSSASSSSTATSSRAPTGIHPLLLSSAVPKVDTIRGKPAVPPESNPYLQASREAADEGGSGPKARSMRRGFHFHKPGRHIEEAEELRHDAHVAALQRRLEESARQPDHEDNLRRPAPPDIEWWDANLLSTASYDSIPDLSPTSLLTAEDSPVLLDGASSVITAYVQHPIPIPAPSDSIEVRQRGLMLTKTEARKLRRQRRAAAQQDTRDRIKMGLLPPEPPRVKLSNLMRVLTSDAVADPTKVEARVRREIAARQDAHERHNAERKLTPQQRLDKLERRKEAEEKKGLLCQVYRVKHLVSPAHKFKVRRNANDHALTGVTVLHPDMALVVVEGSAKALKAYKRLMTVRMDWTDPGAAKPKPDTADPEAEEKVGAWTLLTTSTEAVDWPTNTCELVFEGPIRDRSFAGRPFRAVSATTDADARSALGAMQGYWDVAKRSTTDDSSTL</sequence>
<dbReference type="EMBL" id="DF830127">
    <property type="protein sequence ID" value="GAK68275.1"/>
    <property type="molecule type" value="Genomic_DNA"/>
</dbReference>